<organism evidence="1">
    <name type="scientific">viral metagenome</name>
    <dbReference type="NCBI Taxonomy" id="1070528"/>
    <lineage>
        <taxon>unclassified sequences</taxon>
        <taxon>metagenomes</taxon>
        <taxon>organismal metagenomes</taxon>
    </lineage>
</organism>
<evidence type="ECO:0000313" key="1">
    <source>
        <dbReference type="EMBL" id="QJA86670.1"/>
    </source>
</evidence>
<dbReference type="EMBL" id="MT142651">
    <property type="protein sequence ID" value="QJA86670.1"/>
    <property type="molecule type" value="Genomic_DNA"/>
</dbReference>
<dbReference type="AlphaFoldDB" id="A0A6M3KXK8"/>
<gene>
    <name evidence="1" type="ORF">MM415B03145_0014</name>
</gene>
<protein>
    <submittedName>
        <fullName evidence="1">Uncharacterized protein</fullName>
    </submittedName>
</protein>
<proteinExistence type="predicted"/>
<reference evidence="1" key="1">
    <citation type="submission" date="2020-03" db="EMBL/GenBank/DDBJ databases">
        <title>The deep terrestrial virosphere.</title>
        <authorList>
            <person name="Holmfeldt K."/>
            <person name="Nilsson E."/>
            <person name="Simone D."/>
            <person name="Lopez-Fernandez M."/>
            <person name="Wu X."/>
            <person name="de Brujin I."/>
            <person name="Lundin D."/>
            <person name="Andersson A."/>
            <person name="Bertilsson S."/>
            <person name="Dopson M."/>
        </authorList>
    </citation>
    <scope>NUCLEOTIDE SEQUENCE</scope>
    <source>
        <strain evidence="1">MM415B03145</strain>
    </source>
</reference>
<accession>A0A6M3KXK8</accession>
<name>A0A6M3KXK8_9ZZZZ</name>
<sequence>MKPSFNPDDFVEGGGLPLNDVEATIVTARYATQDYAGKFEPSPAVKITYQVGDATEDQYYSIGSSSMWVVRSNGLEVDSTEQNRDGRFSKKANWPVFCTELVKAGYDKARLLNGEITQFDGLQVHLIRIPQIDFRTGKPMKDAKDREKTMPIVDRILALPGEKKAGGGAASSDDAVIDKAVEIISKAIEDAGGALEKKALPSKILMALKGTKGDLKTKVTTLCLKDEFLGGRDEWNYEDGVLVAA</sequence>